<evidence type="ECO:0000313" key="1">
    <source>
        <dbReference type="EMBL" id="JAD78961.1"/>
    </source>
</evidence>
<sequence length="67" mass="7475">MICLCNSRLCNPPVLMLNHCTCVCLALVMHVYGRFFAESSNVIQVELTFVNLLVHCIYSSSANTHCP</sequence>
<accession>A0A0A9CTP3</accession>
<reference evidence="1" key="2">
    <citation type="journal article" date="2015" name="Data Brief">
        <title>Shoot transcriptome of the giant reed, Arundo donax.</title>
        <authorList>
            <person name="Barrero R.A."/>
            <person name="Guerrero F.D."/>
            <person name="Moolhuijzen P."/>
            <person name="Goolsby J.A."/>
            <person name="Tidwell J."/>
            <person name="Bellgard S.E."/>
            <person name="Bellgard M.I."/>
        </authorList>
    </citation>
    <scope>NUCLEOTIDE SEQUENCE</scope>
    <source>
        <tissue evidence="1">Shoot tissue taken approximately 20 cm above the soil surface</tissue>
    </source>
</reference>
<name>A0A0A9CTP3_ARUDO</name>
<proteinExistence type="predicted"/>
<reference evidence="1" key="1">
    <citation type="submission" date="2014-09" db="EMBL/GenBank/DDBJ databases">
        <authorList>
            <person name="Magalhaes I.L.F."/>
            <person name="Oliveira U."/>
            <person name="Santos F.R."/>
            <person name="Vidigal T.H.D.A."/>
            <person name="Brescovit A.D."/>
            <person name="Santos A.J."/>
        </authorList>
    </citation>
    <scope>NUCLEOTIDE SEQUENCE</scope>
    <source>
        <tissue evidence="1">Shoot tissue taken approximately 20 cm above the soil surface</tissue>
    </source>
</reference>
<dbReference type="AlphaFoldDB" id="A0A0A9CTP3"/>
<dbReference type="EMBL" id="GBRH01218934">
    <property type="protein sequence ID" value="JAD78961.1"/>
    <property type="molecule type" value="Transcribed_RNA"/>
</dbReference>
<protein>
    <submittedName>
        <fullName evidence="1">Uncharacterized protein</fullName>
    </submittedName>
</protein>
<organism evidence="1">
    <name type="scientific">Arundo donax</name>
    <name type="common">Giant reed</name>
    <name type="synonym">Donax arundinaceus</name>
    <dbReference type="NCBI Taxonomy" id="35708"/>
    <lineage>
        <taxon>Eukaryota</taxon>
        <taxon>Viridiplantae</taxon>
        <taxon>Streptophyta</taxon>
        <taxon>Embryophyta</taxon>
        <taxon>Tracheophyta</taxon>
        <taxon>Spermatophyta</taxon>
        <taxon>Magnoliopsida</taxon>
        <taxon>Liliopsida</taxon>
        <taxon>Poales</taxon>
        <taxon>Poaceae</taxon>
        <taxon>PACMAD clade</taxon>
        <taxon>Arundinoideae</taxon>
        <taxon>Arundineae</taxon>
        <taxon>Arundo</taxon>
    </lineage>
</organism>